<evidence type="ECO:0000313" key="1">
    <source>
        <dbReference type="EMBL" id="PON36216.1"/>
    </source>
</evidence>
<dbReference type="Proteomes" id="UP000237105">
    <property type="component" value="Unassembled WGS sequence"/>
</dbReference>
<dbReference type="EMBL" id="JXTB01000578">
    <property type="protein sequence ID" value="PON36216.1"/>
    <property type="molecule type" value="Genomic_DNA"/>
</dbReference>
<gene>
    <name evidence="1" type="ORF">PanWU01x14_330170</name>
</gene>
<protein>
    <submittedName>
        <fullName evidence="1">Uncharacterized protein</fullName>
    </submittedName>
</protein>
<comment type="caution">
    <text evidence="1">The sequence shown here is derived from an EMBL/GenBank/DDBJ whole genome shotgun (WGS) entry which is preliminary data.</text>
</comment>
<name>A0A2P5AI38_PARAD</name>
<organism evidence="1 2">
    <name type="scientific">Parasponia andersonii</name>
    <name type="common">Sponia andersonii</name>
    <dbReference type="NCBI Taxonomy" id="3476"/>
    <lineage>
        <taxon>Eukaryota</taxon>
        <taxon>Viridiplantae</taxon>
        <taxon>Streptophyta</taxon>
        <taxon>Embryophyta</taxon>
        <taxon>Tracheophyta</taxon>
        <taxon>Spermatophyta</taxon>
        <taxon>Magnoliopsida</taxon>
        <taxon>eudicotyledons</taxon>
        <taxon>Gunneridae</taxon>
        <taxon>Pentapetalae</taxon>
        <taxon>rosids</taxon>
        <taxon>fabids</taxon>
        <taxon>Rosales</taxon>
        <taxon>Cannabaceae</taxon>
        <taxon>Parasponia</taxon>
    </lineage>
</organism>
<evidence type="ECO:0000313" key="2">
    <source>
        <dbReference type="Proteomes" id="UP000237105"/>
    </source>
</evidence>
<accession>A0A2P5AI38</accession>
<proteinExistence type="predicted"/>
<reference evidence="2" key="1">
    <citation type="submission" date="2016-06" db="EMBL/GenBank/DDBJ databases">
        <title>Parallel loss of symbiosis genes in relatives of nitrogen-fixing non-legume Parasponia.</title>
        <authorList>
            <person name="Van Velzen R."/>
            <person name="Holmer R."/>
            <person name="Bu F."/>
            <person name="Rutten L."/>
            <person name="Van Zeijl A."/>
            <person name="Liu W."/>
            <person name="Santuari L."/>
            <person name="Cao Q."/>
            <person name="Sharma T."/>
            <person name="Shen D."/>
            <person name="Roswanjaya Y."/>
            <person name="Wardhani T."/>
            <person name="Kalhor M.S."/>
            <person name="Jansen J."/>
            <person name="Van den Hoogen J."/>
            <person name="Gungor B."/>
            <person name="Hartog M."/>
            <person name="Hontelez J."/>
            <person name="Verver J."/>
            <person name="Yang W.-C."/>
            <person name="Schijlen E."/>
            <person name="Repin R."/>
            <person name="Schilthuizen M."/>
            <person name="Schranz E."/>
            <person name="Heidstra R."/>
            <person name="Miyata K."/>
            <person name="Fedorova E."/>
            <person name="Kohlen W."/>
            <person name="Bisseling T."/>
            <person name="Smit S."/>
            <person name="Geurts R."/>
        </authorList>
    </citation>
    <scope>NUCLEOTIDE SEQUENCE [LARGE SCALE GENOMIC DNA]</scope>
    <source>
        <strain evidence="2">cv. WU1-14</strain>
    </source>
</reference>
<dbReference type="AlphaFoldDB" id="A0A2P5AI38"/>
<keyword evidence="2" id="KW-1185">Reference proteome</keyword>
<sequence>MIVITYNLESFKYQTYQQSYKNIASTISGVKSNLSTHEITYKMSKQKQLLTCTLKNHNFMIPLVVSHSEVTCILPNICSHLCRTMSKKKCFEELMPRFIFSTSY</sequence>